<evidence type="ECO:0000313" key="2">
    <source>
        <dbReference type="Proteomes" id="UP000318336"/>
    </source>
</evidence>
<name>A0A542XEI5_9MICO</name>
<dbReference type="Proteomes" id="UP000318336">
    <property type="component" value="Unassembled WGS sequence"/>
</dbReference>
<protein>
    <submittedName>
        <fullName evidence="1">Uncharacterized protein</fullName>
    </submittedName>
</protein>
<keyword evidence="2" id="KW-1185">Reference proteome</keyword>
<dbReference type="AlphaFoldDB" id="A0A542XEI5"/>
<dbReference type="EMBL" id="VFOK01000001">
    <property type="protein sequence ID" value="TQL34241.1"/>
    <property type="molecule type" value="Genomic_DNA"/>
</dbReference>
<evidence type="ECO:0000313" key="1">
    <source>
        <dbReference type="EMBL" id="TQL34241.1"/>
    </source>
</evidence>
<accession>A0A542XEI5</accession>
<organism evidence="1 2">
    <name type="scientific">Barrientosiimonas humi</name>
    <dbReference type="NCBI Taxonomy" id="999931"/>
    <lineage>
        <taxon>Bacteria</taxon>
        <taxon>Bacillati</taxon>
        <taxon>Actinomycetota</taxon>
        <taxon>Actinomycetes</taxon>
        <taxon>Micrococcales</taxon>
        <taxon>Dermacoccaceae</taxon>
        <taxon>Barrientosiimonas</taxon>
    </lineage>
</organism>
<comment type="caution">
    <text evidence="1">The sequence shown here is derived from an EMBL/GenBank/DDBJ whole genome shotgun (WGS) entry which is preliminary data.</text>
</comment>
<sequence>MLAELIAARKSPGGLSPTSMATYPAMRDLLGEGDPLVAFSRLEHRILETLDLGDDVTNLYAAAYSLGLASDGATHLDRLNDFGRDYGYEARQARRHSDAGLRRLARLITSNWIVHAVPTLEIFLVQQSNGSFGVTMRATRQHYIDMKGFSCETVAADGTRRPLTVGTTTEKPSGADESTPETIVQTLATPFVLPAPTPGVPKRLRVTWPGEVWPRFAVSVVGSLSADVVLTSQTLGNTSQVSVEVLE</sequence>
<reference evidence="1 2" key="1">
    <citation type="submission" date="2019-06" db="EMBL/GenBank/DDBJ databases">
        <title>Sequencing the genomes of 1000 actinobacteria strains.</title>
        <authorList>
            <person name="Klenk H.-P."/>
        </authorList>
    </citation>
    <scope>NUCLEOTIDE SEQUENCE [LARGE SCALE GENOMIC DNA]</scope>
    <source>
        <strain evidence="1 2">DSM 24617</strain>
    </source>
</reference>
<gene>
    <name evidence="1" type="ORF">FB554_2404</name>
</gene>
<proteinExistence type="predicted"/>